<organism evidence="1 2">
    <name type="scientific">Candidatus Methanofastidiosum methylothiophilum</name>
    <dbReference type="NCBI Taxonomy" id="1705564"/>
    <lineage>
        <taxon>Archaea</taxon>
        <taxon>Methanobacteriati</taxon>
        <taxon>Methanobacteriota</taxon>
        <taxon>Stenosarchaea group</taxon>
        <taxon>Candidatus Methanofastidiosia</taxon>
        <taxon>Candidatus Methanofastidiosales</taxon>
        <taxon>Candidatus Methanofastidiosaceae</taxon>
        <taxon>Candidatus Methanofastidiosum</taxon>
    </lineage>
</organism>
<dbReference type="AlphaFoldDB" id="A0A150IH61"/>
<dbReference type="EMBL" id="LNGE01000079">
    <property type="protein sequence ID" value="KYC44323.1"/>
    <property type="molecule type" value="Genomic_DNA"/>
</dbReference>
<dbReference type="Proteomes" id="UP000092401">
    <property type="component" value="Unassembled WGS sequence"/>
</dbReference>
<comment type="caution">
    <text evidence="1">The sequence shown here is derived from an EMBL/GenBank/DDBJ whole genome shotgun (WGS) entry which is preliminary data.</text>
</comment>
<reference evidence="1 2" key="1">
    <citation type="journal article" date="2016" name="ISME J.">
        <title>Chasing the elusive Euryarchaeota class WSA2: genomes reveal a uniquely fastidious methyl-reducing methanogen.</title>
        <authorList>
            <person name="Nobu M.K."/>
            <person name="Narihiro T."/>
            <person name="Kuroda K."/>
            <person name="Mei R."/>
            <person name="Liu W.T."/>
        </authorList>
    </citation>
    <scope>NUCLEOTIDE SEQUENCE [LARGE SCALE GENOMIC DNA]</scope>
    <source>
        <strain evidence="1">B03fssc0709_Meth_Bin005</strain>
    </source>
</reference>
<name>A0A150IH61_9EURY</name>
<proteinExistence type="predicted"/>
<accession>A0A150IH61</accession>
<sequence>MKWSLIILAIFLLIVGYSYATTMNGPITPEGRLAFVKVANPDMYPGHLHSQLLAKYANESGSKSILVVHFAGSSNYRNFKEGDVEILELAFIDSNGTGATGDTNYLDSLKIALFGAPEGRYKYKTDGIVFDNLTSALNYLYGIAEENGQEGPIPMYWHGTARKDNPIFSQGCGFPLYFDITRQLYGIIPAWVYTLKGMLVPYFKDPYANYELSHYSELQNYYQQGMIDFK</sequence>
<protein>
    <submittedName>
        <fullName evidence="1">Uncharacterized protein</fullName>
    </submittedName>
</protein>
<gene>
    <name evidence="1" type="ORF">APG10_01815</name>
</gene>
<evidence type="ECO:0000313" key="1">
    <source>
        <dbReference type="EMBL" id="KYC44323.1"/>
    </source>
</evidence>
<evidence type="ECO:0000313" key="2">
    <source>
        <dbReference type="Proteomes" id="UP000092401"/>
    </source>
</evidence>